<dbReference type="InterPro" id="IPR044859">
    <property type="entry name" value="Allene_oxi_cyc_Dirigent"/>
</dbReference>
<proteinExistence type="inferred from homology"/>
<dbReference type="GO" id="GO:0009699">
    <property type="term" value="P:phenylpropanoid biosynthetic process"/>
    <property type="evidence" value="ECO:0007669"/>
    <property type="project" value="UniProtKB-ARBA"/>
</dbReference>
<reference evidence="5 6" key="1">
    <citation type="journal article" date="2010" name="Nature">
        <title>Genome sequencing and analysis of the model grass Brachypodium distachyon.</title>
        <authorList>
            <consortium name="International Brachypodium Initiative"/>
        </authorList>
    </citation>
    <scope>NUCLEOTIDE SEQUENCE [LARGE SCALE GENOMIC DNA]</scope>
    <source>
        <strain evidence="5 6">Bd21</strain>
    </source>
</reference>
<dbReference type="AlphaFoldDB" id="A0A0Q3NUQ2"/>
<dbReference type="EMBL" id="CM000880">
    <property type="protein sequence ID" value="KQK21198.2"/>
    <property type="molecule type" value="Genomic_DNA"/>
</dbReference>
<dbReference type="Gene3D" id="2.40.480.10">
    <property type="entry name" value="Allene oxide cyclase-like"/>
    <property type="match status" value="1"/>
</dbReference>
<gene>
    <name evidence="5" type="ORF">BRADI_1g59400v3</name>
</gene>
<evidence type="ECO:0000256" key="4">
    <source>
        <dbReference type="RuleBase" id="RU363099"/>
    </source>
</evidence>
<dbReference type="Gramene" id="KQK21198">
    <property type="protein sequence ID" value="KQK21198"/>
    <property type="gene ID" value="BRADI_1g59400v3"/>
</dbReference>
<keyword evidence="3 4" id="KW-0964">Secreted</keyword>
<reference evidence="6" key="3">
    <citation type="submission" date="2018-08" db="UniProtKB">
        <authorList>
            <consortium name="EnsemblPlants"/>
        </authorList>
    </citation>
    <scope>IDENTIFICATION</scope>
    <source>
        <strain evidence="6">cv. Bd21</strain>
    </source>
</reference>
<dbReference type="STRING" id="15368.A0A0Q3NUQ2"/>
<dbReference type="Pfam" id="PF03018">
    <property type="entry name" value="Dirigent"/>
    <property type="match status" value="1"/>
</dbReference>
<dbReference type="EnsemblPlants" id="KQK21198">
    <property type="protein sequence ID" value="KQK21198"/>
    <property type="gene ID" value="BRADI_1g59400v3"/>
</dbReference>
<dbReference type="InterPro" id="IPR004265">
    <property type="entry name" value="Dirigent"/>
</dbReference>
<keyword evidence="4" id="KW-0052">Apoplast</keyword>
<comment type="similarity">
    <text evidence="1 4">Belongs to the plant dirigent protein family.</text>
</comment>
<evidence type="ECO:0000256" key="2">
    <source>
        <dbReference type="ARBA" id="ARBA00011738"/>
    </source>
</evidence>
<name>A0A0Q3NUQ2_BRADI</name>
<evidence type="ECO:0000313" key="6">
    <source>
        <dbReference type="EnsemblPlants" id="KQK21198"/>
    </source>
</evidence>
<organism evidence="5">
    <name type="scientific">Brachypodium distachyon</name>
    <name type="common">Purple false brome</name>
    <name type="synonym">Trachynia distachya</name>
    <dbReference type="NCBI Taxonomy" id="15368"/>
    <lineage>
        <taxon>Eukaryota</taxon>
        <taxon>Viridiplantae</taxon>
        <taxon>Streptophyta</taxon>
        <taxon>Embryophyta</taxon>
        <taxon>Tracheophyta</taxon>
        <taxon>Spermatophyta</taxon>
        <taxon>Magnoliopsida</taxon>
        <taxon>Liliopsida</taxon>
        <taxon>Poales</taxon>
        <taxon>Poaceae</taxon>
        <taxon>BOP clade</taxon>
        <taxon>Pooideae</taxon>
        <taxon>Stipodae</taxon>
        <taxon>Brachypodieae</taxon>
        <taxon>Brachypodium</taxon>
    </lineage>
</organism>
<comment type="function">
    <text evidence="4">Dirigent proteins impart stereoselectivity on the phenoxy radical-coupling reaction, yielding optically active lignans from two molecules of coniferyl alcohol in the biosynthesis of lignans, flavonolignans, and alkaloids and thus plays a central role in plant secondary metabolism.</text>
</comment>
<dbReference type="Proteomes" id="UP000008810">
    <property type="component" value="Chromosome 1"/>
</dbReference>
<reference evidence="5" key="2">
    <citation type="submission" date="2017-06" db="EMBL/GenBank/DDBJ databases">
        <title>WGS assembly of Brachypodium distachyon.</title>
        <authorList>
            <consortium name="The International Brachypodium Initiative"/>
            <person name="Lucas S."/>
            <person name="Harmon-Smith M."/>
            <person name="Lail K."/>
            <person name="Tice H."/>
            <person name="Grimwood J."/>
            <person name="Bruce D."/>
            <person name="Barry K."/>
            <person name="Shu S."/>
            <person name="Lindquist E."/>
            <person name="Wang M."/>
            <person name="Pitluck S."/>
            <person name="Vogel J.P."/>
            <person name="Garvin D.F."/>
            <person name="Mockler T.C."/>
            <person name="Schmutz J."/>
            <person name="Rokhsar D."/>
            <person name="Bevan M.W."/>
        </authorList>
    </citation>
    <scope>NUCLEOTIDE SEQUENCE</scope>
    <source>
        <strain evidence="5">Bd21</strain>
    </source>
</reference>
<dbReference type="PANTHER" id="PTHR21495">
    <property type="entry name" value="NUCLEOPORIN-RELATED"/>
    <property type="match status" value="1"/>
</dbReference>
<accession>A0A0Q3NUQ2</accession>
<evidence type="ECO:0000256" key="1">
    <source>
        <dbReference type="ARBA" id="ARBA00010746"/>
    </source>
</evidence>
<dbReference type="OrthoDB" id="1886078at2759"/>
<evidence type="ECO:0000313" key="7">
    <source>
        <dbReference type="Proteomes" id="UP000008810"/>
    </source>
</evidence>
<dbReference type="InParanoid" id="A0A0Q3NUQ2"/>
<feature type="non-terminal residue" evidence="5">
    <location>
        <position position="1"/>
    </location>
</feature>
<evidence type="ECO:0000256" key="3">
    <source>
        <dbReference type="ARBA" id="ARBA00022525"/>
    </source>
</evidence>
<comment type="subunit">
    <text evidence="2 4">Homodimer.</text>
</comment>
<comment type="subcellular location">
    <subcellularLocation>
        <location evidence="4">Secreted</location>
        <location evidence="4">Extracellular space</location>
        <location evidence="4">Apoplast</location>
    </subcellularLocation>
</comment>
<sequence length="177" mass="19335">ILLTMYMHHMMGPPGQRSVLILKGSGPMNPSLPPEQFFGETYAFDDKLTDNKSASSRLAGHAQGTAMLSSMRRPVYLVDMVMLLVGGEYDGSTVVVEGLHDASKEERELAVVGGTGEFRLASGYVRCTTAREEKKFNVYELFVNITIPGDDSEPEPPPGMPPAPEKMIPIYNLTLAN</sequence>
<protein>
    <recommendedName>
        <fullName evidence="4">Dirigent protein</fullName>
    </recommendedName>
</protein>
<keyword evidence="7" id="KW-1185">Reference proteome</keyword>
<dbReference type="GO" id="GO:0048046">
    <property type="term" value="C:apoplast"/>
    <property type="evidence" value="ECO:0007669"/>
    <property type="project" value="UniProtKB-SubCell"/>
</dbReference>
<evidence type="ECO:0000313" key="5">
    <source>
        <dbReference type="EMBL" id="KQK21198.2"/>
    </source>
</evidence>